<dbReference type="InterPro" id="IPR050950">
    <property type="entry name" value="HTH-type_LysR_regulators"/>
</dbReference>
<name>A0A1C7NZS5_9HYPH</name>
<dbReference type="GO" id="GO:0005829">
    <property type="term" value="C:cytosol"/>
    <property type="evidence" value="ECO:0007669"/>
    <property type="project" value="TreeGrafter"/>
</dbReference>
<dbReference type="PROSITE" id="PS50931">
    <property type="entry name" value="HTH_LYSR"/>
    <property type="match status" value="1"/>
</dbReference>
<dbReference type="Pfam" id="PF03466">
    <property type="entry name" value="LysR_substrate"/>
    <property type="match status" value="1"/>
</dbReference>
<dbReference type="AlphaFoldDB" id="A0A1C7NZS5"/>
<dbReference type="SUPFAM" id="SSF53850">
    <property type="entry name" value="Periplasmic binding protein-like II"/>
    <property type="match status" value="1"/>
</dbReference>
<gene>
    <name evidence="6" type="ORF">ADU59_15075</name>
</gene>
<dbReference type="PANTHER" id="PTHR30419">
    <property type="entry name" value="HTH-TYPE TRANSCRIPTIONAL REGULATOR YBHD"/>
    <property type="match status" value="1"/>
</dbReference>
<dbReference type="EMBL" id="LGLV01000009">
    <property type="protein sequence ID" value="OBZ94521.1"/>
    <property type="molecule type" value="Genomic_DNA"/>
</dbReference>
<evidence type="ECO:0000256" key="1">
    <source>
        <dbReference type="ARBA" id="ARBA00009437"/>
    </source>
</evidence>
<dbReference type="InterPro" id="IPR000847">
    <property type="entry name" value="LysR_HTH_N"/>
</dbReference>
<evidence type="ECO:0000313" key="6">
    <source>
        <dbReference type="EMBL" id="OBZ94521.1"/>
    </source>
</evidence>
<dbReference type="Gene3D" id="1.10.10.10">
    <property type="entry name" value="Winged helix-like DNA-binding domain superfamily/Winged helix DNA-binding domain"/>
    <property type="match status" value="1"/>
</dbReference>
<evidence type="ECO:0000256" key="4">
    <source>
        <dbReference type="ARBA" id="ARBA00023163"/>
    </source>
</evidence>
<feature type="domain" description="HTH lysR-type" evidence="5">
    <location>
        <begin position="1"/>
        <end position="60"/>
    </location>
</feature>
<keyword evidence="3" id="KW-0238">DNA-binding</keyword>
<proteinExistence type="inferred from homology"/>
<dbReference type="SUPFAM" id="SSF46785">
    <property type="entry name" value="Winged helix' DNA-binding domain"/>
    <property type="match status" value="1"/>
</dbReference>
<dbReference type="STRING" id="1612624.ADU59_15075"/>
<dbReference type="Proteomes" id="UP000093111">
    <property type="component" value="Unassembled WGS sequence"/>
</dbReference>
<accession>A0A1C7NZS5</accession>
<dbReference type="InterPro" id="IPR036388">
    <property type="entry name" value="WH-like_DNA-bd_sf"/>
</dbReference>
<comment type="caution">
    <text evidence="6">The sequence shown here is derived from an EMBL/GenBank/DDBJ whole genome shotgun (WGS) entry which is preliminary data.</text>
</comment>
<keyword evidence="2" id="KW-0805">Transcription regulation</keyword>
<dbReference type="OrthoDB" id="9803030at2"/>
<keyword evidence="7" id="KW-1185">Reference proteome</keyword>
<evidence type="ECO:0000259" key="5">
    <source>
        <dbReference type="PROSITE" id="PS50931"/>
    </source>
</evidence>
<dbReference type="PANTHER" id="PTHR30419:SF8">
    <property type="entry name" value="NITROGEN ASSIMILATION TRANSCRIPTIONAL ACTIVATOR-RELATED"/>
    <property type="match status" value="1"/>
</dbReference>
<dbReference type="InterPro" id="IPR005119">
    <property type="entry name" value="LysR_subst-bd"/>
</dbReference>
<dbReference type="Pfam" id="PF00126">
    <property type="entry name" value="HTH_1"/>
    <property type="match status" value="1"/>
</dbReference>
<evidence type="ECO:0000256" key="3">
    <source>
        <dbReference type="ARBA" id="ARBA00023125"/>
    </source>
</evidence>
<reference evidence="6 7" key="1">
    <citation type="journal article" date="2016" name="Syst. Appl. Microbiol.">
        <title>Pararhizobium polonicum sp. nov. isolated from tumors on stone fruit rootstocks.</title>
        <authorList>
            <person name="Pulawska J."/>
            <person name="Kuzmanovic N."/>
            <person name="Willems A."/>
            <person name="Pothier J.F."/>
        </authorList>
    </citation>
    <scope>NUCLEOTIDE SEQUENCE [LARGE SCALE GENOMIC DNA]</scope>
    <source>
        <strain evidence="6 7">F5.1</strain>
    </source>
</reference>
<evidence type="ECO:0000313" key="7">
    <source>
        <dbReference type="Proteomes" id="UP000093111"/>
    </source>
</evidence>
<comment type="similarity">
    <text evidence="1">Belongs to the LysR transcriptional regulatory family.</text>
</comment>
<dbReference type="InterPro" id="IPR036390">
    <property type="entry name" value="WH_DNA-bd_sf"/>
</dbReference>
<evidence type="ECO:0000256" key="2">
    <source>
        <dbReference type="ARBA" id="ARBA00023015"/>
    </source>
</evidence>
<protein>
    <submittedName>
        <fullName evidence="6">LysR family transcriptional regulator</fullName>
    </submittedName>
</protein>
<organism evidence="6 7">
    <name type="scientific">Pararhizobium polonicum</name>
    <dbReference type="NCBI Taxonomy" id="1612624"/>
    <lineage>
        <taxon>Bacteria</taxon>
        <taxon>Pseudomonadati</taxon>
        <taxon>Pseudomonadota</taxon>
        <taxon>Alphaproteobacteria</taxon>
        <taxon>Hyphomicrobiales</taxon>
        <taxon>Rhizobiaceae</taxon>
        <taxon>Rhizobium/Agrobacterium group</taxon>
        <taxon>Pararhizobium</taxon>
    </lineage>
</organism>
<dbReference type="GO" id="GO:0003700">
    <property type="term" value="F:DNA-binding transcription factor activity"/>
    <property type="evidence" value="ECO:0007669"/>
    <property type="project" value="InterPro"/>
</dbReference>
<dbReference type="Gene3D" id="3.40.190.290">
    <property type="match status" value="1"/>
</dbReference>
<keyword evidence="4" id="KW-0804">Transcription</keyword>
<sequence length="329" mass="35906">MKLDERHLVQLAAVIETGGVTEGAALLGMTQSAVSRTISMLEKRIGEQLFIPGRRPMQPTSLGEQLGQQGKAILSSSRKADEIIRSFKSGSSGRVRLGGVPFFIDAVISPMVASFQRSEPGIMIDQSYGNYPDLMAGLESGQIDLAVTPTGASDLKADYAFEPILSARNVLACSVGHPLVHKRTIAIEDIVHYPWVAPLPGSPLVLDLHNILLTLGIPEVSIRYAGGSLLSVINYLIGTDALAILPLSVAFSFRRESKITVIPLDIPQPERALGIMTKRKPYANPASRKFIGHLRREFSDLRRMIEKHDSSIPWAHGPFLAERDRKPMA</sequence>
<dbReference type="PATRIC" id="fig|1612624.7.peg.4931"/>
<dbReference type="RefSeq" id="WP_068954969.1">
    <property type="nucleotide sequence ID" value="NZ_LGLV01000009.1"/>
</dbReference>
<dbReference type="GO" id="GO:0003677">
    <property type="term" value="F:DNA binding"/>
    <property type="evidence" value="ECO:0007669"/>
    <property type="project" value="UniProtKB-KW"/>
</dbReference>